<dbReference type="Pfam" id="PF04515">
    <property type="entry name" value="Choline_transpo"/>
    <property type="match status" value="1"/>
</dbReference>
<comment type="caution">
    <text evidence="9">The sequence shown here is derived from an EMBL/GenBank/DDBJ whole genome shotgun (WGS) entry which is preliminary data.</text>
</comment>
<feature type="transmembrane region" description="Helical" evidence="7">
    <location>
        <begin position="124"/>
        <end position="142"/>
    </location>
</feature>
<dbReference type="InterPro" id="IPR007603">
    <property type="entry name" value="Choline_transptr-like"/>
</dbReference>
<gene>
    <name evidence="9" type="ORF">PGLA1383_LOCUS32925</name>
</gene>
<evidence type="ECO:0000313" key="9">
    <source>
        <dbReference type="EMBL" id="CAE8615209.1"/>
    </source>
</evidence>
<keyword evidence="5 7" id="KW-0472">Membrane</keyword>
<keyword evidence="3 7" id="KW-0812">Transmembrane</keyword>
<evidence type="ECO:0000256" key="2">
    <source>
        <dbReference type="ARBA" id="ARBA00007168"/>
    </source>
</evidence>
<evidence type="ECO:0000256" key="5">
    <source>
        <dbReference type="ARBA" id="ARBA00023136"/>
    </source>
</evidence>
<comment type="function">
    <text evidence="7">Choline transporter.</text>
</comment>
<dbReference type="GO" id="GO:0022857">
    <property type="term" value="F:transmembrane transporter activity"/>
    <property type="evidence" value="ECO:0007669"/>
    <property type="project" value="UniProtKB-UniRule"/>
</dbReference>
<feature type="transmembrane region" description="Helical" evidence="7">
    <location>
        <begin position="341"/>
        <end position="362"/>
    </location>
</feature>
<organism evidence="9 10">
    <name type="scientific">Polarella glacialis</name>
    <name type="common">Dinoflagellate</name>
    <dbReference type="NCBI Taxonomy" id="89957"/>
    <lineage>
        <taxon>Eukaryota</taxon>
        <taxon>Sar</taxon>
        <taxon>Alveolata</taxon>
        <taxon>Dinophyceae</taxon>
        <taxon>Suessiales</taxon>
        <taxon>Suessiaceae</taxon>
        <taxon>Polarella</taxon>
    </lineage>
</organism>
<feature type="region of interest" description="Disordered" evidence="8">
    <location>
        <begin position="450"/>
        <end position="486"/>
    </location>
</feature>
<dbReference type="AlphaFoldDB" id="A0A813FXS1"/>
<comment type="similarity">
    <text evidence="2 7">Belongs to the CTL (choline transporter-like) family.</text>
</comment>
<keyword evidence="10" id="KW-1185">Reference proteome</keyword>
<evidence type="ECO:0000256" key="4">
    <source>
        <dbReference type="ARBA" id="ARBA00022989"/>
    </source>
</evidence>
<feature type="transmembrane region" description="Helical" evidence="7">
    <location>
        <begin position="181"/>
        <end position="206"/>
    </location>
</feature>
<dbReference type="OrthoDB" id="10675650at2759"/>
<evidence type="ECO:0000256" key="6">
    <source>
        <dbReference type="ARBA" id="ARBA00023180"/>
    </source>
</evidence>
<comment type="subcellular location">
    <subcellularLocation>
        <location evidence="7">Cell membrane</location>
        <topology evidence="7">Multi-pass membrane protein</topology>
    </subcellularLocation>
    <subcellularLocation>
        <location evidence="1">Membrane</location>
        <topology evidence="1">Multi-pass membrane protein</topology>
    </subcellularLocation>
</comment>
<feature type="transmembrane region" description="Helical" evidence="7">
    <location>
        <begin position="72"/>
        <end position="90"/>
    </location>
</feature>
<sequence length="486" mass="53328">MLKRAWVTVMIAGLVSIAASYIFIAALGICAGLLVWSALMGVTLASFGFGIYMTWCYQQGGCGDPDSKYRDLGFGLLGFGVMFFFGTLILKLQHSLEVAIELIKASSSCVLQTPTLYLMPLLALLYRGIVAAWIAFVLLNFISAEMPLDPHLVYGDLETSGARLMWWNPWNMQLHLSYTHIAYVAFTGFMGIWTLGVISATSYFIITYGSMLWFFHDGLRSHCPADPLLAPPKAYAVVFRYHLGSVISGGFFITLVAPIHGTLGVMAQMADDQENWLGVIFAGGRMGIVDYYNRVLRCITRDAFFDVSLQGMGFCEAASHSQNVTENEANMLSVLTGATRLFKLAGIGSATACAYYSVLFFICANPAHRDHKSDQYLPNPGLLCMVGLVVGCLVCLPFMQLFDVVSDSILFCKTVKHQRRRHRAGIIDRACASGMTNWFDEVAGCHCGSRPSQEGPSSSSWFLSGSRSSKKTKKNKQGDLTSQGLE</sequence>
<proteinExistence type="inferred from homology"/>
<accession>A0A813FXS1</accession>
<dbReference type="Proteomes" id="UP000654075">
    <property type="component" value="Unassembled WGS sequence"/>
</dbReference>
<name>A0A813FXS1_POLGL</name>
<protein>
    <recommendedName>
        <fullName evidence="7">Choline transporter-like protein</fullName>
    </recommendedName>
</protein>
<dbReference type="GO" id="GO:0005886">
    <property type="term" value="C:plasma membrane"/>
    <property type="evidence" value="ECO:0007669"/>
    <property type="project" value="UniProtKB-SubCell"/>
</dbReference>
<evidence type="ECO:0000313" key="10">
    <source>
        <dbReference type="Proteomes" id="UP000654075"/>
    </source>
</evidence>
<dbReference type="PANTHER" id="PTHR12385">
    <property type="entry name" value="CHOLINE TRANSPORTER-LIKE (SLC FAMILY 44)"/>
    <property type="match status" value="1"/>
</dbReference>
<feature type="transmembrane region" description="Helical" evidence="7">
    <location>
        <begin position="33"/>
        <end position="52"/>
    </location>
</feature>
<evidence type="ECO:0000256" key="1">
    <source>
        <dbReference type="ARBA" id="ARBA00004141"/>
    </source>
</evidence>
<feature type="compositionally biased region" description="Low complexity" evidence="8">
    <location>
        <begin position="450"/>
        <end position="467"/>
    </location>
</feature>
<keyword evidence="4 7" id="KW-1133">Transmembrane helix</keyword>
<keyword evidence="6" id="KW-0325">Glycoprotein</keyword>
<dbReference type="PANTHER" id="PTHR12385:SF14">
    <property type="entry name" value="CHOLINE TRANSPORTER-LIKE 2"/>
    <property type="match status" value="1"/>
</dbReference>
<feature type="transmembrane region" description="Helical" evidence="7">
    <location>
        <begin position="382"/>
        <end position="402"/>
    </location>
</feature>
<feature type="transmembrane region" description="Helical" evidence="7">
    <location>
        <begin position="238"/>
        <end position="259"/>
    </location>
</feature>
<feature type="transmembrane region" description="Helical" evidence="7">
    <location>
        <begin position="6"/>
        <end position="26"/>
    </location>
</feature>
<evidence type="ECO:0000256" key="3">
    <source>
        <dbReference type="ARBA" id="ARBA00022692"/>
    </source>
</evidence>
<reference evidence="9" key="1">
    <citation type="submission" date="2021-02" db="EMBL/GenBank/DDBJ databases">
        <authorList>
            <person name="Dougan E. K."/>
            <person name="Rhodes N."/>
            <person name="Thang M."/>
            <person name="Chan C."/>
        </authorList>
    </citation>
    <scope>NUCLEOTIDE SEQUENCE</scope>
</reference>
<evidence type="ECO:0000256" key="8">
    <source>
        <dbReference type="SAM" id="MobiDB-lite"/>
    </source>
</evidence>
<dbReference type="EMBL" id="CAJNNV010025581">
    <property type="protein sequence ID" value="CAE8615209.1"/>
    <property type="molecule type" value="Genomic_DNA"/>
</dbReference>
<evidence type="ECO:0000256" key="7">
    <source>
        <dbReference type="RuleBase" id="RU368066"/>
    </source>
</evidence>